<dbReference type="AlphaFoldDB" id="A0A2N9H376"/>
<protein>
    <recommendedName>
        <fullName evidence="2">DUF1005 domain-containing protein</fullName>
    </recommendedName>
</protein>
<gene>
    <name evidence="1" type="ORF">FSB_LOCUS36858</name>
</gene>
<dbReference type="PANTHER" id="PTHR31317:SF4">
    <property type="entry name" value="OS08G0163500 PROTEIN"/>
    <property type="match status" value="1"/>
</dbReference>
<accession>A0A2N9H376</accession>
<evidence type="ECO:0008006" key="2">
    <source>
        <dbReference type="Google" id="ProtNLM"/>
    </source>
</evidence>
<proteinExistence type="predicted"/>
<dbReference type="PANTHER" id="PTHR31317">
    <property type="entry name" value="OS08G0163500 PROTEIN"/>
    <property type="match status" value="1"/>
</dbReference>
<dbReference type="EMBL" id="OIVN01003124">
    <property type="protein sequence ID" value="SPD08976.1"/>
    <property type="molecule type" value="Genomic_DNA"/>
</dbReference>
<reference evidence="1" key="1">
    <citation type="submission" date="2018-02" db="EMBL/GenBank/DDBJ databases">
        <authorList>
            <person name="Cohen D.B."/>
            <person name="Kent A.D."/>
        </authorList>
    </citation>
    <scope>NUCLEOTIDE SEQUENCE</scope>
</reference>
<name>A0A2N9H376_FAGSY</name>
<dbReference type="InterPro" id="IPR010410">
    <property type="entry name" value="DUF1005"/>
</dbReference>
<evidence type="ECO:0000313" key="1">
    <source>
        <dbReference type="EMBL" id="SPD08976.1"/>
    </source>
</evidence>
<organism evidence="1">
    <name type="scientific">Fagus sylvatica</name>
    <name type="common">Beechnut</name>
    <dbReference type="NCBI Taxonomy" id="28930"/>
    <lineage>
        <taxon>Eukaryota</taxon>
        <taxon>Viridiplantae</taxon>
        <taxon>Streptophyta</taxon>
        <taxon>Embryophyta</taxon>
        <taxon>Tracheophyta</taxon>
        <taxon>Spermatophyta</taxon>
        <taxon>Magnoliopsida</taxon>
        <taxon>eudicotyledons</taxon>
        <taxon>Gunneridae</taxon>
        <taxon>Pentapetalae</taxon>
        <taxon>rosids</taxon>
        <taxon>fabids</taxon>
        <taxon>Fagales</taxon>
        <taxon>Fagaceae</taxon>
        <taxon>Fagus</taxon>
    </lineage>
</organism>
<sequence>MDPKVFIRLSIGSLGLRIPGAALNSVNSRIHALSSPCSCEIHLRGFPVQTISVPLVTSPEATPDSHSIASSFYLEDSDLKALLAPGCFYTTHACLEIVVFSGRKGSYCGVGIKRQQIGTFKLEVGPEWGEGRPVILFNGWIGIGKSKQESGRPGAELHLRVKLDPDPRYVFQFEDATKLSPQIVQLQGSIKQPIFSCKFSRERVPQVDPLSTYWSGSTDNSDQEMERRERKGWKVKIHDLSGSAVATAFITTPFVPSTGCDWVGRSNPGAWLIVRPDACRPESWQPWGKLEVWRERGIRDFVCFRFRLLSEGHEGGELLMSEIFINAEKGGEFFIDTDRQMREAAASPIPSPQSSGDFAALGLIIGGFVMSCKVQGEGKTSKPLVQLAMRHVTCVEDAAIFMALAAAVDLSIEACRPFRRKIKRESHHSL</sequence>
<dbReference type="Pfam" id="PF06219">
    <property type="entry name" value="DUF1005"/>
    <property type="match status" value="1"/>
</dbReference>